<dbReference type="InterPro" id="IPR008766">
    <property type="entry name" value="Replication_gene_A-like"/>
</dbReference>
<reference evidence="8 9" key="1">
    <citation type="submission" date="2015-04" db="EMBL/GenBank/DDBJ databases">
        <title>Complete genome sequence of Sulfurovum lithotrophicum ATCC BAA-797T.</title>
        <authorList>
            <person name="Ahn J."/>
            <person name="Park G."/>
            <person name="Jeon W."/>
            <person name="Jang Y."/>
            <person name="Jang M."/>
            <person name="Lee H."/>
            <person name="Lee H."/>
        </authorList>
    </citation>
    <scope>NUCLEOTIDE SEQUENCE [LARGE SCALE GENOMIC DNA]</scope>
    <source>
        <strain evidence="9">ATCC BAA-797 / 42BKT</strain>
    </source>
</reference>
<dbReference type="AlphaFoldDB" id="A0A7U4M2U5"/>
<keyword evidence="5" id="KW-0255">Endonuclease</keyword>
<evidence type="ECO:0000256" key="1">
    <source>
        <dbReference type="ARBA" id="ARBA00003293"/>
    </source>
</evidence>
<evidence type="ECO:0000256" key="2">
    <source>
        <dbReference type="ARBA" id="ARBA00009260"/>
    </source>
</evidence>
<keyword evidence="9" id="KW-1185">Reference proteome</keyword>
<dbReference type="GO" id="GO:0004519">
    <property type="term" value="F:endonuclease activity"/>
    <property type="evidence" value="ECO:0007669"/>
    <property type="project" value="UniProtKB-KW"/>
</dbReference>
<keyword evidence="6" id="KW-0378">Hydrolase</keyword>
<keyword evidence="3" id="KW-0235">DNA replication</keyword>
<sequence>MECLGYLIQSCGHIILLENIYTKPLIFIGFFVKLYLTIYQELIVKTKNLQYGLTRRGVRMAKAKISRAKLFLNSHYLVSKAGDKIPLIDCYKSPTINADRYVAEIQHRVYSMVEYAQDRGLETIFLTLTLPSAYHKMKTINGKLVYNPKYADGTDNYDDYTPKAGSKYLTKMLAKIRQDRSYKEIDPDDRCSFRVMEPHKNGTPHVHVAMFVPRYAVARLIDAIFRLFPFPQSDISSTYIPDEWQESFVWEKGKKKQVFKKNDGTKNFIRVQVQDSYSYMLKYIYKTLDDLRGDGKISELSYWYISNGITRFYTSRTLVSLSIYRPLNGRFTMLELTKLYRDKQLQVFLNESTKKPELMILGSDIIYDRQKYVLEEKEMSYDEVQKVSTVDDDDLSGKSFILEDHPDFDVEAYEEALRREREKDPQDYGDDFNPWQIVEENDEEDLLDFADDIFMSMFENDQDPELLF</sequence>
<evidence type="ECO:0000256" key="5">
    <source>
        <dbReference type="ARBA" id="ARBA00022759"/>
    </source>
</evidence>
<comment type="function">
    <text evidence="1">Possible endonuclease which induces a single-strand cut and initiates DNA replication.</text>
</comment>
<dbReference type="GO" id="GO:0016787">
    <property type="term" value="F:hydrolase activity"/>
    <property type="evidence" value="ECO:0007669"/>
    <property type="project" value="UniProtKB-KW"/>
</dbReference>
<evidence type="ECO:0000259" key="7">
    <source>
        <dbReference type="Pfam" id="PF05840"/>
    </source>
</evidence>
<comment type="similarity">
    <text evidence="2">Belongs to the phage GPA family.</text>
</comment>
<protein>
    <recommendedName>
        <fullName evidence="7">Replication gene A protein-like domain-containing protein</fullName>
    </recommendedName>
</protein>
<evidence type="ECO:0000256" key="4">
    <source>
        <dbReference type="ARBA" id="ARBA00022722"/>
    </source>
</evidence>
<evidence type="ECO:0000256" key="6">
    <source>
        <dbReference type="ARBA" id="ARBA00022801"/>
    </source>
</evidence>
<evidence type="ECO:0000313" key="9">
    <source>
        <dbReference type="Proteomes" id="UP000034444"/>
    </source>
</evidence>
<keyword evidence="4" id="KW-0540">Nuclease</keyword>
<feature type="domain" description="Replication gene A protein-like" evidence="7">
    <location>
        <begin position="53"/>
        <end position="289"/>
    </location>
</feature>
<name>A0A7U4M2U5_9BACT</name>
<evidence type="ECO:0000256" key="3">
    <source>
        <dbReference type="ARBA" id="ARBA00022705"/>
    </source>
</evidence>
<dbReference type="KEGG" id="slh:YH65_11030"/>
<proteinExistence type="inferred from homology"/>
<organism evidence="8 9">
    <name type="scientific">Sulfurovum lithotrophicum</name>
    <dbReference type="NCBI Taxonomy" id="206403"/>
    <lineage>
        <taxon>Bacteria</taxon>
        <taxon>Pseudomonadati</taxon>
        <taxon>Campylobacterota</taxon>
        <taxon>Epsilonproteobacteria</taxon>
        <taxon>Campylobacterales</taxon>
        <taxon>Sulfurovaceae</taxon>
        <taxon>Sulfurovum</taxon>
    </lineage>
</organism>
<accession>A0A7U4M2U5</accession>
<dbReference type="EMBL" id="CP011308">
    <property type="protein sequence ID" value="AKF25854.1"/>
    <property type="molecule type" value="Genomic_DNA"/>
</dbReference>
<dbReference type="Pfam" id="PF05840">
    <property type="entry name" value="Phage_GPA"/>
    <property type="match status" value="1"/>
</dbReference>
<reference evidence="9" key="2">
    <citation type="journal article" date="2017" name="Stand. Genomic Sci.">
        <title>Complete genome sequence of the sulfur-oxidizing chemolithoautotrophic Sulfurovum lithotrophicum 42BKTT.</title>
        <authorList>
            <person name="Jeon W."/>
            <person name="Priscilla L."/>
            <person name="Park G."/>
            <person name="Lee H."/>
            <person name="Lee N."/>
            <person name="Lee D."/>
            <person name="Kwon H."/>
            <person name="Ahn I."/>
            <person name="Lee C."/>
            <person name="Lee H."/>
            <person name="Ahn J."/>
        </authorList>
    </citation>
    <scope>NUCLEOTIDE SEQUENCE [LARGE SCALE GENOMIC DNA]</scope>
    <source>
        <strain evidence="9">ATCC BAA-797 / 42BKT</strain>
    </source>
</reference>
<dbReference type="GO" id="GO:0006260">
    <property type="term" value="P:DNA replication"/>
    <property type="evidence" value="ECO:0007669"/>
    <property type="project" value="UniProtKB-KW"/>
</dbReference>
<dbReference type="Proteomes" id="UP000034444">
    <property type="component" value="Chromosome"/>
</dbReference>
<evidence type="ECO:0000313" key="8">
    <source>
        <dbReference type="EMBL" id="AKF25854.1"/>
    </source>
</evidence>
<gene>
    <name evidence="8" type="ORF">YH65_11030</name>
</gene>